<keyword evidence="3" id="KW-0805">Transcription regulation</keyword>
<dbReference type="PANTHER" id="PTHR13044">
    <property type="entry name" value="ACTIVATING TRANSCRIPTION FACTOR ATF 4/5"/>
    <property type="match status" value="1"/>
</dbReference>
<evidence type="ECO:0000313" key="12">
    <source>
        <dbReference type="EMBL" id="JAS51150.1"/>
    </source>
</evidence>
<keyword evidence="6" id="KW-0539">Nucleus</keyword>
<keyword evidence="4" id="KW-0238">DNA-binding</keyword>
<keyword evidence="5" id="KW-0804">Transcription</keyword>
<organism evidence="11">
    <name type="scientific">Cuerna arida</name>
    <dbReference type="NCBI Taxonomy" id="1464854"/>
    <lineage>
        <taxon>Eukaryota</taxon>
        <taxon>Metazoa</taxon>
        <taxon>Ecdysozoa</taxon>
        <taxon>Arthropoda</taxon>
        <taxon>Hexapoda</taxon>
        <taxon>Insecta</taxon>
        <taxon>Pterygota</taxon>
        <taxon>Neoptera</taxon>
        <taxon>Paraneoptera</taxon>
        <taxon>Hemiptera</taxon>
        <taxon>Auchenorrhyncha</taxon>
        <taxon>Membracoidea</taxon>
        <taxon>Cicadellidae</taxon>
        <taxon>Cicadellinae</taxon>
        <taxon>Proconiini</taxon>
        <taxon>Cuerna</taxon>
    </lineage>
</organism>
<evidence type="ECO:0000256" key="4">
    <source>
        <dbReference type="ARBA" id="ARBA00023125"/>
    </source>
</evidence>
<accession>A0A1B6FDS9</accession>
<evidence type="ECO:0000256" key="5">
    <source>
        <dbReference type="ARBA" id="ARBA00023163"/>
    </source>
</evidence>
<dbReference type="CDD" id="cd14692">
    <property type="entry name" value="bZIP_ATF4"/>
    <property type="match status" value="1"/>
</dbReference>
<keyword evidence="7" id="KW-0175">Coiled coil</keyword>
<name>A0A1B6FDS9_9HEMI</name>
<dbReference type="InterPro" id="IPR004827">
    <property type="entry name" value="bZIP"/>
</dbReference>
<dbReference type="AlphaFoldDB" id="A0A1B6FDS9"/>
<feature type="region of interest" description="Disordered" evidence="8">
    <location>
        <begin position="231"/>
        <end position="303"/>
    </location>
</feature>
<dbReference type="InterPro" id="IPR046347">
    <property type="entry name" value="bZIP_sf"/>
</dbReference>
<dbReference type="GO" id="GO:0005634">
    <property type="term" value="C:nucleus"/>
    <property type="evidence" value="ECO:0007669"/>
    <property type="project" value="UniProtKB-SubCell"/>
</dbReference>
<evidence type="ECO:0000256" key="3">
    <source>
        <dbReference type="ARBA" id="ARBA00023015"/>
    </source>
</evidence>
<comment type="similarity">
    <text evidence="2">Belongs to the bZIP family.</text>
</comment>
<comment type="subcellular location">
    <subcellularLocation>
        <location evidence="1">Nucleus</location>
    </subcellularLocation>
</comment>
<dbReference type="GO" id="GO:0001228">
    <property type="term" value="F:DNA-binding transcription activator activity, RNA polymerase II-specific"/>
    <property type="evidence" value="ECO:0007669"/>
    <property type="project" value="TreeGrafter"/>
</dbReference>
<protein>
    <recommendedName>
        <fullName evidence="9">BZIP domain-containing protein</fullName>
    </recommendedName>
</protein>
<evidence type="ECO:0000256" key="8">
    <source>
        <dbReference type="SAM" id="MobiDB-lite"/>
    </source>
</evidence>
<feature type="domain" description="BZIP" evidence="9">
    <location>
        <begin position="288"/>
        <end position="351"/>
    </location>
</feature>
<evidence type="ECO:0000256" key="6">
    <source>
        <dbReference type="ARBA" id="ARBA00023242"/>
    </source>
</evidence>
<feature type="coiled-coil region" evidence="7">
    <location>
        <begin position="306"/>
        <end position="347"/>
    </location>
</feature>
<sequence>MSASSINSWKQEPESPLFQFEQDYWFGGNDNVVVEVELTDEVKVSRAEHASKLLRDLDEQVKEEEPFPDWLEEKIDLPIFDDLPPPPQLMNMDVMGLKPTAPSINSLDMLGLKPAPINNCNLNMVPIKQLPPVNNNNNMGIEAISIKQQPQTVLPANPLQYQIPSPNLQMDQTPVLMQEFDYLSAPQHHNTLTPPESPREAELVFTMLQEMQPHELDELVRMRVESLVESPADTSCSSLHEESESVASPSSESGYSDPEWTIPSCSSPDLKVSKRRRVSKPYARTPPEEKRLRKKEQNKNAATRYRLKKKQEIEEILGEEKELQQRNEGLKSELVEVRREIKYLKNLMRDMFRAKGLMK</sequence>
<gene>
    <name evidence="11" type="ORF">g.33308</name>
    <name evidence="12" type="ORF">g.33312</name>
    <name evidence="10" type="ORF">g.33316</name>
</gene>
<evidence type="ECO:0000313" key="11">
    <source>
        <dbReference type="EMBL" id="JAS48341.1"/>
    </source>
</evidence>
<evidence type="ECO:0000313" key="10">
    <source>
        <dbReference type="EMBL" id="JAS40442.1"/>
    </source>
</evidence>
<dbReference type="FunFam" id="1.20.5.170:FF:000021">
    <property type="entry name" value="Cyclic AMP-dependent transcription factor ATF-4"/>
    <property type="match status" value="1"/>
</dbReference>
<dbReference type="SUPFAM" id="SSF57959">
    <property type="entry name" value="Leucine zipper domain"/>
    <property type="match status" value="1"/>
</dbReference>
<feature type="compositionally biased region" description="Basic and acidic residues" evidence="8">
    <location>
        <begin position="286"/>
        <end position="298"/>
    </location>
</feature>
<dbReference type="EMBL" id="GECZ01021428">
    <property type="protein sequence ID" value="JAS48341.1"/>
    <property type="molecule type" value="Transcribed_RNA"/>
</dbReference>
<evidence type="ECO:0000256" key="1">
    <source>
        <dbReference type="ARBA" id="ARBA00004123"/>
    </source>
</evidence>
<feature type="compositionally biased region" description="Low complexity" evidence="8">
    <location>
        <begin position="245"/>
        <end position="256"/>
    </location>
</feature>
<dbReference type="Pfam" id="PF00170">
    <property type="entry name" value="bZIP_1"/>
    <property type="match status" value="1"/>
</dbReference>
<dbReference type="PROSITE" id="PS00036">
    <property type="entry name" value="BZIP_BASIC"/>
    <property type="match status" value="1"/>
</dbReference>
<evidence type="ECO:0000256" key="7">
    <source>
        <dbReference type="SAM" id="Coils"/>
    </source>
</evidence>
<dbReference type="EMBL" id="GECZ01029327">
    <property type="protein sequence ID" value="JAS40442.1"/>
    <property type="molecule type" value="Transcribed_RNA"/>
</dbReference>
<reference evidence="11" key="1">
    <citation type="submission" date="2015-11" db="EMBL/GenBank/DDBJ databases">
        <title>De novo transcriptome assembly of four potential Pierce s Disease insect vectors from Arizona vineyards.</title>
        <authorList>
            <person name="Tassone E.E."/>
        </authorList>
    </citation>
    <scope>NUCLEOTIDE SEQUENCE</scope>
</reference>
<dbReference type="PROSITE" id="PS50217">
    <property type="entry name" value="BZIP"/>
    <property type="match status" value="1"/>
</dbReference>
<dbReference type="PANTHER" id="PTHR13044:SF14">
    <property type="entry name" value="CRYPTOCEPHAL, ISOFORM A"/>
    <property type="match status" value="1"/>
</dbReference>
<evidence type="ECO:0000256" key="2">
    <source>
        <dbReference type="ARBA" id="ARBA00007163"/>
    </source>
</evidence>
<proteinExistence type="inferred from homology"/>
<dbReference type="EMBL" id="GECZ01018619">
    <property type="protein sequence ID" value="JAS51150.1"/>
    <property type="molecule type" value="Transcribed_RNA"/>
</dbReference>
<dbReference type="GO" id="GO:0000977">
    <property type="term" value="F:RNA polymerase II transcription regulatory region sequence-specific DNA binding"/>
    <property type="evidence" value="ECO:0007669"/>
    <property type="project" value="TreeGrafter"/>
</dbReference>
<dbReference type="Gene3D" id="1.20.5.170">
    <property type="match status" value="1"/>
</dbReference>
<evidence type="ECO:0000259" key="9">
    <source>
        <dbReference type="PROSITE" id="PS50217"/>
    </source>
</evidence>
<dbReference type="SMART" id="SM00338">
    <property type="entry name" value="BRLZ"/>
    <property type="match status" value="1"/>
</dbReference>